<evidence type="ECO:0000313" key="1">
    <source>
        <dbReference type="EMBL" id="GAA3806953.1"/>
    </source>
</evidence>
<dbReference type="EMBL" id="BAABDE010000020">
    <property type="protein sequence ID" value="GAA3806953.1"/>
    <property type="molecule type" value="Genomic_DNA"/>
</dbReference>
<reference evidence="2" key="1">
    <citation type="journal article" date="2019" name="Int. J. Syst. Evol. Microbiol.">
        <title>The Global Catalogue of Microorganisms (GCM) 10K type strain sequencing project: providing services to taxonomists for standard genome sequencing and annotation.</title>
        <authorList>
            <consortium name="The Broad Institute Genomics Platform"/>
            <consortium name="The Broad Institute Genome Sequencing Center for Infectious Disease"/>
            <person name="Wu L."/>
            <person name="Ma J."/>
        </authorList>
    </citation>
    <scope>NUCLEOTIDE SEQUENCE [LARGE SCALE GENOMIC DNA]</scope>
    <source>
        <strain evidence="2">JCM 17138</strain>
    </source>
</reference>
<protein>
    <recommendedName>
        <fullName evidence="3">Oxidoreductase</fullName>
    </recommendedName>
</protein>
<evidence type="ECO:0008006" key="3">
    <source>
        <dbReference type="Google" id="ProtNLM"/>
    </source>
</evidence>
<gene>
    <name evidence="1" type="ORF">GCM10022403_046330</name>
</gene>
<accession>A0ABP7I0U7</accession>
<dbReference type="Proteomes" id="UP001501009">
    <property type="component" value="Unassembled WGS sequence"/>
</dbReference>
<comment type="caution">
    <text evidence="1">The sequence shown here is derived from an EMBL/GenBank/DDBJ whole genome shotgun (WGS) entry which is preliminary data.</text>
</comment>
<evidence type="ECO:0000313" key="2">
    <source>
        <dbReference type="Proteomes" id="UP001501009"/>
    </source>
</evidence>
<name>A0ABP7I0U7_9ACTN</name>
<dbReference type="RefSeq" id="WP_275776062.1">
    <property type="nucleotide sequence ID" value="NZ_BAABDE010000020.1"/>
</dbReference>
<proteinExistence type="predicted"/>
<keyword evidence="2" id="KW-1185">Reference proteome</keyword>
<organism evidence="1 2">
    <name type="scientific">Streptomyces coacervatus</name>
    <dbReference type="NCBI Taxonomy" id="647381"/>
    <lineage>
        <taxon>Bacteria</taxon>
        <taxon>Bacillati</taxon>
        <taxon>Actinomycetota</taxon>
        <taxon>Actinomycetes</taxon>
        <taxon>Kitasatosporales</taxon>
        <taxon>Streptomycetaceae</taxon>
        <taxon>Streptomyces</taxon>
    </lineage>
</organism>
<sequence>MTVTVSGLLPRTAYDVAIVGAGVVGRATAFRPGHHLGLRGVLLGALDDVGQGVLQAGTALFDRPVAKKAGPA</sequence>